<reference evidence="1 2" key="1">
    <citation type="submission" date="2020-10" db="EMBL/GenBank/DDBJ databases">
        <title>Plant Genome Project.</title>
        <authorList>
            <person name="Zhang R.-G."/>
        </authorList>
    </citation>
    <scope>NUCLEOTIDE SEQUENCE [LARGE SCALE GENOMIC DNA]</scope>
    <source>
        <strain evidence="1">FAFU-HL-1</strain>
        <tissue evidence="1">Leaf</tissue>
    </source>
</reference>
<comment type="caution">
    <text evidence="1">The sequence shown here is derived from an EMBL/GenBank/DDBJ whole genome shotgun (WGS) entry which is preliminary data.</text>
</comment>
<name>A0A835TEG3_9ROSI</name>
<dbReference type="SUPFAM" id="SSF53335">
    <property type="entry name" value="S-adenosyl-L-methionine-dependent methyltransferases"/>
    <property type="match status" value="1"/>
</dbReference>
<accession>A0A835TEG3</accession>
<organism evidence="1 2">
    <name type="scientific">Salix dunnii</name>
    <dbReference type="NCBI Taxonomy" id="1413687"/>
    <lineage>
        <taxon>Eukaryota</taxon>
        <taxon>Viridiplantae</taxon>
        <taxon>Streptophyta</taxon>
        <taxon>Embryophyta</taxon>
        <taxon>Tracheophyta</taxon>
        <taxon>Spermatophyta</taxon>
        <taxon>Magnoliopsida</taxon>
        <taxon>eudicotyledons</taxon>
        <taxon>Gunneridae</taxon>
        <taxon>Pentapetalae</taxon>
        <taxon>rosids</taxon>
        <taxon>fabids</taxon>
        <taxon>Malpighiales</taxon>
        <taxon>Salicaceae</taxon>
        <taxon>Saliceae</taxon>
        <taxon>Salix</taxon>
    </lineage>
</organism>
<dbReference type="EMBL" id="JADGMS010000003">
    <property type="protein sequence ID" value="KAF9686069.1"/>
    <property type="molecule type" value="Genomic_DNA"/>
</dbReference>
<evidence type="ECO:0000313" key="2">
    <source>
        <dbReference type="Proteomes" id="UP000657918"/>
    </source>
</evidence>
<dbReference type="InterPro" id="IPR029063">
    <property type="entry name" value="SAM-dependent_MTases_sf"/>
</dbReference>
<sequence>MGCGGGYVFASIALMPGQDVTGVSYTAIDINPHALTVTNAHGADAELVCMAIAYRLEKKLAGIWWM</sequence>
<protein>
    <submittedName>
        <fullName evidence="1">Uncharacterized protein</fullName>
    </submittedName>
</protein>
<dbReference type="Gene3D" id="3.40.50.150">
    <property type="entry name" value="Vaccinia Virus protein VP39"/>
    <property type="match status" value="1"/>
</dbReference>
<gene>
    <name evidence="1" type="ORF">SADUNF_Sadunf03G0120000</name>
</gene>
<proteinExistence type="predicted"/>
<dbReference type="AlphaFoldDB" id="A0A835TEG3"/>
<dbReference type="OrthoDB" id="406152at2759"/>
<dbReference type="Proteomes" id="UP000657918">
    <property type="component" value="Unassembled WGS sequence"/>
</dbReference>
<evidence type="ECO:0000313" key="1">
    <source>
        <dbReference type="EMBL" id="KAF9686069.1"/>
    </source>
</evidence>
<keyword evidence="2" id="KW-1185">Reference proteome</keyword>